<protein>
    <submittedName>
        <fullName evidence="3">SMP-30/gluconolactonase/LRE family protein</fullName>
        <ecNumber evidence="3">3.1.1.99</ecNumber>
    </submittedName>
</protein>
<dbReference type="InterPro" id="IPR011042">
    <property type="entry name" value="6-blade_b-propeller_TolB-like"/>
</dbReference>
<dbReference type="EC" id="3.1.1.99" evidence="3"/>
<dbReference type="InterPro" id="IPR013658">
    <property type="entry name" value="SGL"/>
</dbReference>
<dbReference type="GO" id="GO:0016787">
    <property type="term" value="F:hydrolase activity"/>
    <property type="evidence" value="ECO:0007669"/>
    <property type="project" value="UniProtKB-KW"/>
</dbReference>
<evidence type="ECO:0000259" key="2">
    <source>
        <dbReference type="Pfam" id="PF08450"/>
    </source>
</evidence>
<accession>A0ABT8D9S2</accession>
<name>A0ABT8D9S2_9RHOB</name>
<dbReference type="RefSeq" id="WP_377683079.1">
    <property type="nucleotide sequence ID" value="NZ_JBHMDZ010000001.1"/>
</dbReference>
<dbReference type="PRINTS" id="PR01790">
    <property type="entry name" value="SMP30FAMILY"/>
</dbReference>
<dbReference type="EMBL" id="JAUFRC010000001">
    <property type="protein sequence ID" value="MDN3712643.1"/>
    <property type="molecule type" value="Genomic_DNA"/>
</dbReference>
<dbReference type="InterPro" id="IPR005511">
    <property type="entry name" value="SMP-30"/>
</dbReference>
<comment type="similarity">
    <text evidence="1">Belongs to the SMP-30/CGR1 family.</text>
</comment>
<dbReference type="Gene3D" id="2.120.10.30">
    <property type="entry name" value="TolB, C-terminal domain"/>
    <property type="match status" value="1"/>
</dbReference>
<sequence length="287" mass="30905">MAASVSVFDQRICTLGEGAFWHPERNQPFWFDILGRRLHSLDGDQPRTWQFNEFVSAAGWIDHDRLLIASQNALFVFDLATGTRQDLLPLEADVAGNRSNDGRADPQGGFWIGTMALDASEGAGAIYRYFNGTLRKIVDKVSIPNAICFAPDGSLAYYADTARHLIWSQALDAEGWPKGEAAVFADLSAEGLHPDGAVIDAAGNLWCALWGSAQIVCFDPTGARIQSVALPAKQPTCPVFTGAALDRLMVTSAAVGLHGDNNPENGKTWAVDQAGLRGLPAPRVRIA</sequence>
<reference evidence="4" key="1">
    <citation type="journal article" date="2019" name="Int. J. Syst. Evol. Microbiol.">
        <title>The Global Catalogue of Microorganisms (GCM) 10K type strain sequencing project: providing services to taxonomists for standard genome sequencing and annotation.</title>
        <authorList>
            <consortium name="The Broad Institute Genomics Platform"/>
            <consortium name="The Broad Institute Genome Sequencing Center for Infectious Disease"/>
            <person name="Wu L."/>
            <person name="Ma J."/>
        </authorList>
    </citation>
    <scope>NUCLEOTIDE SEQUENCE [LARGE SCALE GENOMIC DNA]</scope>
    <source>
        <strain evidence="4">CECT 8482</strain>
    </source>
</reference>
<evidence type="ECO:0000313" key="3">
    <source>
        <dbReference type="EMBL" id="MDN3712643.1"/>
    </source>
</evidence>
<comment type="caution">
    <text evidence="3">The sequence shown here is derived from an EMBL/GenBank/DDBJ whole genome shotgun (WGS) entry which is preliminary data.</text>
</comment>
<evidence type="ECO:0000313" key="4">
    <source>
        <dbReference type="Proteomes" id="UP001243846"/>
    </source>
</evidence>
<dbReference type="PANTHER" id="PTHR10907">
    <property type="entry name" value="REGUCALCIN"/>
    <property type="match status" value="1"/>
</dbReference>
<dbReference type="Pfam" id="PF08450">
    <property type="entry name" value="SGL"/>
    <property type="match status" value="1"/>
</dbReference>
<evidence type="ECO:0000256" key="1">
    <source>
        <dbReference type="ARBA" id="ARBA00008853"/>
    </source>
</evidence>
<proteinExistence type="inferred from homology"/>
<dbReference type="SUPFAM" id="SSF63829">
    <property type="entry name" value="Calcium-dependent phosphotriesterase"/>
    <property type="match status" value="1"/>
</dbReference>
<dbReference type="Proteomes" id="UP001243846">
    <property type="component" value="Unassembled WGS sequence"/>
</dbReference>
<keyword evidence="3" id="KW-0378">Hydrolase</keyword>
<organism evidence="3 4">
    <name type="scientific">Paracoccus cavernae</name>
    <dbReference type="NCBI Taxonomy" id="1571207"/>
    <lineage>
        <taxon>Bacteria</taxon>
        <taxon>Pseudomonadati</taxon>
        <taxon>Pseudomonadota</taxon>
        <taxon>Alphaproteobacteria</taxon>
        <taxon>Rhodobacterales</taxon>
        <taxon>Paracoccaceae</taxon>
        <taxon>Paracoccus</taxon>
    </lineage>
</organism>
<dbReference type="PANTHER" id="PTHR10907:SF47">
    <property type="entry name" value="REGUCALCIN"/>
    <property type="match status" value="1"/>
</dbReference>
<feature type="domain" description="SMP-30/Gluconolactonase/LRE-like region" evidence="2">
    <location>
        <begin position="15"/>
        <end position="253"/>
    </location>
</feature>
<keyword evidence="4" id="KW-1185">Reference proteome</keyword>
<gene>
    <name evidence="3" type="ORF">QWZ10_14435</name>
</gene>